<sequence length="380" mass="42430">MTRNAVYSCQYRHSTLRRLHNSALDSRFKILFMGRDEFSCTVLDQLHAATDVWEEISIATHPDERVGRRGSQLSVSPLKILGESLNIPVHTIPHTKPEFRTWHPPYPYFPPTLPPPRNHLLVTASFGRILPKTMLDLFLPNRRLNVHPSLLPAYRGPAPIQHTILNDEKETGVCVIEMLKKSEGIDTGAIWGCSRMPVPKDVTFEVLRDSLATEGGRLLVSVLRDMRTKKAQQGEQPSNETLNRAPMISIADSIVNFENASAEEIVRRHRAISHQRPLLTHLPSYKNKTLQLHEPEVYHPPSGSPYPHLSTHPGAALFNKSTRSLLIRCAQDSVLSVPVVKQEGKALVSAGDWWNGAKGLQIVHAGVVQLGSTPEGLSYP</sequence>
<keyword evidence="3 7" id="KW-0808">Transferase</keyword>
<evidence type="ECO:0000256" key="3">
    <source>
        <dbReference type="ARBA" id="ARBA00022679"/>
    </source>
</evidence>
<dbReference type="Gene3D" id="3.40.50.12230">
    <property type="match status" value="1"/>
</dbReference>
<dbReference type="PANTHER" id="PTHR11138:SF5">
    <property type="entry name" value="METHIONYL-TRNA FORMYLTRANSFERASE, MITOCHONDRIAL"/>
    <property type="match status" value="1"/>
</dbReference>
<dbReference type="InterPro" id="IPR036477">
    <property type="entry name" value="Formyl_transf_N_sf"/>
</dbReference>
<feature type="domain" description="Formyl transferase C-terminal" evidence="6">
    <location>
        <begin position="248"/>
        <end position="357"/>
    </location>
</feature>
<feature type="domain" description="Formyl transferase N-terminal" evidence="5">
    <location>
        <begin position="119"/>
        <end position="223"/>
    </location>
</feature>
<dbReference type="Proteomes" id="UP000308652">
    <property type="component" value="Unassembled WGS sequence"/>
</dbReference>
<dbReference type="AlphaFoldDB" id="A0A5C3MA95"/>
<protein>
    <recommendedName>
        <fullName evidence="2">methionyl-tRNA formyltransferase</fullName>
        <ecNumber evidence="2">2.1.2.9</ecNumber>
    </recommendedName>
</protein>
<dbReference type="GO" id="GO:0004479">
    <property type="term" value="F:methionyl-tRNA formyltransferase activity"/>
    <property type="evidence" value="ECO:0007669"/>
    <property type="project" value="UniProtKB-EC"/>
</dbReference>
<dbReference type="PANTHER" id="PTHR11138">
    <property type="entry name" value="METHIONYL-TRNA FORMYLTRANSFERASE"/>
    <property type="match status" value="1"/>
</dbReference>
<accession>A0A5C3MA95</accession>
<gene>
    <name evidence="7" type="ORF">BDQ12DRAFT_606295</name>
</gene>
<dbReference type="InterPro" id="IPR002376">
    <property type="entry name" value="Formyl_transf_N"/>
</dbReference>
<comment type="similarity">
    <text evidence="1">Belongs to the Fmt family.</text>
</comment>
<keyword evidence="8" id="KW-1185">Reference proteome</keyword>
<organism evidence="7 8">
    <name type="scientific">Crucibulum laeve</name>
    <dbReference type="NCBI Taxonomy" id="68775"/>
    <lineage>
        <taxon>Eukaryota</taxon>
        <taxon>Fungi</taxon>
        <taxon>Dikarya</taxon>
        <taxon>Basidiomycota</taxon>
        <taxon>Agaricomycotina</taxon>
        <taxon>Agaricomycetes</taxon>
        <taxon>Agaricomycetidae</taxon>
        <taxon>Agaricales</taxon>
        <taxon>Agaricineae</taxon>
        <taxon>Nidulariaceae</taxon>
        <taxon>Crucibulum</taxon>
    </lineage>
</organism>
<evidence type="ECO:0000259" key="5">
    <source>
        <dbReference type="Pfam" id="PF00551"/>
    </source>
</evidence>
<evidence type="ECO:0000313" key="7">
    <source>
        <dbReference type="EMBL" id="TFK38061.1"/>
    </source>
</evidence>
<evidence type="ECO:0000313" key="8">
    <source>
        <dbReference type="Proteomes" id="UP000308652"/>
    </source>
</evidence>
<dbReference type="Pfam" id="PF00551">
    <property type="entry name" value="Formyl_trans_N"/>
    <property type="match status" value="1"/>
</dbReference>
<dbReference type="EMBL" id="ML213604">
    <property type="protein sequence ID" value="TFK38061.1"/>
    <property type="molecule type" value="Genomic_DNA"/>
</dbReference>
<evidence type="ECO:0000256" key="2">
    <source>
        <dbReference type="ARBA" id="ARBA00012261"/>
    </source>
</evidence>
<dbReference type="SUPFAM" id="SSF50486">
    <property type="entry name" value="FMT C-terminal domain-like"/>
    <property type="match status" value="1"/>
</dbReference>
<dbReference type="GO" id="GO:0005739">
    <property type="term" value="C:mitochondrion"/>
    <property type="evidence" value="ECO:0007669"/>
    <property type="project" value="TreeGrafter"/>
</dbReference>
<keyword evidence="4" id="KW-0648">Protein biosynthesis</keyword>
<dbReference type="CDD" id="cd08646">
    <property type="entry name" value="FMT_core_Met-tRNA-FMT_N"/>
    <property type="match status" value="1"/>
</dbReference>
<dbReference type="OrthoDB" id="10268103at2759"/>
<dbReference type="EC" id="2.1.2.9" evidence="2"/>
<proteinExistence type="inferred from homology"/>
<dbReference type="InterPro" id="IPR041711">
    <property type="entry name" value="Met-tRNA-FMT_N"/>
</dbReference>
<evidence type="ECO:0000256" key="1">
    <source>
        <dbReference type="ARBA" id="ARBA00010699"/>
    </source>
</evidence>
<reference evidence="7 8" key="1">
    <citation type="journal article" date="2019" name="Nat. Ecol. Evol.">
        <title>Megaphylogeny resolves global patterns of mushroom evolution.</title>
        <authorList>
            <person name="Varga T."/>
            <person name="Krizsan K."/>
            <person name="Foldi C."/>
            <person name="Dima B."/>
            <person name="Sanchez-Garcia M."/>
            <person name="Sanchez-Ramirez S."/>
            <person name="Szollosi G.J."/>
            <person name="Szarkandi J.G."/>
            <person name="Papp V."/>
            <person name="Albert L."/>
            <person name="Andreopoulos W."/>
            <person name="Angelini C."/>
            <person name="Antonin V."/>
            <person name="Barry K.W."/>
            <person name="Bougher N.L."/>
            <person name="Buchanan P."/>
            <person name="Buyck B."/>
            <person name="Bense V."/>
            <person name="Catcheside P."/>
            <person name="Chovatia M."/>
            <person name="Cooper J."/>
            <person name="Damon W."/>
            <person name="Desjardin D."/>
            <person name="Finy P."/>
            <person name="Geml J."/>
            <person name="Haridas S."/>
            <person name="Hughes K."/>
            <person name="Justo A."/>
            <person name="Karasinski D."/>
            <person name="Kautmanova I."/>
            <person name="Kiss B."/>
            <person name="Kocsube S."/>
            <person name="Kotiranta H."/>
            <person name="LaButti K.M."/>
            <person name="Lechner B.E."/>
            <person name="Liimatainen K."/>
            <person name="Lipzen A."/>
            <person name="Lukacs Z."/>
            <person name="Mihaltcheva S."/>
            <person name="Morgado L.N."/>
            <person name="Niskanen T."/>
            <person name="Noordeloos M.E."/>
            <person name="Ohm R.A."/>
            <person name="Ortiz-Santana B."/>
            <person name="Ovrebo C."/>
            <person name="Racz N."/>
            <person name="Riley R."/>
            <person name="Savchenko A."/>
            <person name="Shiryaev A."/>
            <person name="Soop K."/>
            <person name="Spirin V."/>
            <person name="Szebenyi C."/>
            <person name="Tomsovsky M."/>
            <person name="Tulloss R.E."/>
            <person name="Uehling J."/>
            <person name="Grigoriev I.V."/>
            <person name="Vagvolgyi C."/>
            <person name="Papp T."/>
            <person name="Martin F.M."/>
            <person name="Miettinen O."/>
            <person name="Hibbett D.S."/>
            <person name="Nagy L.G."/>
        </authorList>
    </citation>
    <scope>NUCLEOTIDE SEQUENCE [LARGE SCALE GENOMIC DNA]</scope>
    <source>
        <strain evidence="7 8">CBS 166.37</strain>
    </source>
</reference>
<evidence type="ECO:0000259" key="6">
    <source>
        <dbReference type="Pfam" id="PF02911"/>
    </source>
</evidence>
<dbReference type="SUPFAM" id="SSF53328">
    <property type="entry name" value="Formyltransferase"/>
    <property type="match status" value="1"/>
</dbReference>
<name>A0A5C3MA95_9AGAR</name>
<dbReference type="Pfam" id="PF02911">
    <property type="entry name" value="Formyl_trans_C"/>
    <property type="match status" value="1"/>
</dbReference>
<dbReference type="STRING" id="68775.A0A5C3MA95"/>
<dbReference type="InterPro" id="IPR011034">
    <property type="entry name" value="Formyl_transferase-like_C_sf"/>
</dbReference>
<evidence type="ECO:0000256" key="4">
    <source>
        <dbReference type="ARBA" id="ARBA00022917"/>
    </source>
</evidence>
<dbReference type="InterPro" id="IPR005793">
    <property type="entry name" value="Formyl_trans_C"/>
</dbReference>